<feature type="compositionally biased region" description="Polar residues" evidence="1">
    <location>
        <begin position="855"/>
        <end position="881"/>
    </location>
</feature>
<evidence type="ECO:0000313" key="2">
    <source>
        <dbReference type="EMBL" id="RSH95195.1"/>
    </source>
</evidence>
<feature type="compositionally biased region" description="Polar residues" evidence="1">
    <location>
        <begin position="467"/>
        <end position="476"/>
    </location>
</feature>
<gene>
    <name evidence="2" type="ORF">EHS25_000281</name>
</gene>
<feature type="region of interest" description="Disordered" evidence="1">
    <location>
        <begin position="422"/>
        <end position="561"/>
    </location>
</feature>
<feature type="compositionally biased region" description="Polar residues" evidence="1">
    <location>
        <begin position="44"/>
        <end position="61"/>
    </location>
</feature>
<feature type="compositionally biased region" description="Polar residues" evidence="1">
    <location>
        <begin position="1"/>
        <end position="11"/>
    </location>
</feature>
<feature type="compositionally biased region" description="Low complexity" evidence="1">
    <location>
        <begin position="496"/>
        <end position="513"/>
    </location>
</feature>
<sequence>MPTVVRTQQHYAATGEEPLHQTAETVEVFKTGQGQAVGGKSRSRQSASQDVNSRSSGNPDKTPSARAKVLPWVQAVETQGYKPPAGMFGPYDSQPPTRVQTMRDPALPPPRPVHPFAYNPGTSLPFSALAGQGEDGPVAHLEDERAPSRKPESEMLSRGAGVRYLSKPAAVPGGREEDVESRESAGMGTFGREVEEPVRSKAATHRTVAPQRASPARSRAPPTQPLPATPAKSTATTRKPVPPVDLSPEVGIDQVNDTPHVHHPHHEHPFTLANAANKQTEAMELAPAETLARLEAMNGVGAHLAGGMDGTHLGGHAQAYAAGVKGPRATYDTTTSGPSFGHIIHRDGHPVSGLSADFVRVPFGVPLGATVPRPMMLMRSGTGMGMGIGLPGLAMGRASIGLSNIPESTEGRRKDERGAYVETVVDEEEPEVPAAAPTMQTRSRAPTAQSKSVVQPAKTESGIHPMRNSQQPTTRAASHVPAGTMPRESSPPPGFAPSRPAASVPPSKPAPSSYTRQAGSNAPSRLAPSVAKSASPRHAPTHTHPHTATATAPLRTSAKAASVVSDAHSMVSSPTVVGVDIPASPAQSVAPTTVSNVKKLVADSKFHDETLCQLLDAARLNLIGEEAKKALNRAARARVIELRDLRAATGMQAEVPMPPLMTSSPPKKEKRSKSKDRHHRKRSGSTAKAKSERTAKTAETNEEKVENGQVSEKAEVIQPTTAPEWVLEITNRLAALDARFAEFQKSQHEPSMVEHEMLPGQDVPPELIDDLLFGELPPSDIPNVFSGPFGLGSIFPPEFPQQMGHFTSPPNGAFIQSIPPTERPAQAATYGGELSWGSEVELPQPGETVPPPQAPTITIQAPTESNVAKTGTRVPSGSNLSRAEPRTPRTATHVEVDIVEEQVLPDAAVPDPRERDLPAVPSESIHSHRPSPVQQSTSLHQTAPRTPATERMAPLPSQHASPRTAPATAVDQRSQLGLNGNAPELIQSPRTTTAMVTAPTHLAEADLIGAGYPGQPGRDTIHVLDTGYGNLADPMPWDRITQRLYSWAMVWEEETFAKALENISLGKQVEDFPLTVFMMMTYKRLVRRNVSQIPPKLCDKMFVPPNMADAINKAVHGKNFANAQQILEELWYPFGFEHPPRVIIALAKHRNEASQVFTHAGTDHWTAHRYDLASGHLTSYSVTHEEKTLADGRPFMWWHAIRAAWPGYNIPNPDALRQRVELIRAPPEERGDNSIKALNYARNLLLGFRPELARDVSGLRETIWKEVKRLLQKKRAGRLIVALDSPDHVDEL</sequence>
<reference evidence="2 3" key="1">
    <citation type="submission" date="2018-11" db="EMBL/GenBank/DDBJ databases">
        <title>Genome sequence of Saitozyma podzolica DSM 27192.</title>
        <authorList>
            <person name="Aliyu H."/>
            <person name="Gorte O."/>
            <person name="Ochsenreither K."/>
        </authorList>
    </citation>
    <scope>NUCLEOTIDE SEQUENCE [LARGE SCALE GENOMIC DNA]</scope>
    <source>
        <strain evidence="2 3">DSM 27192</strain>
    </source>
</reference>
<feature type="region of interest" description="Disordered" evidence="1">
    <location>
        <begin position="650"/>
        <end position="716"/>
    </location>
</feature>
<protein>
    <submittedName>
        <fullName evidence="2">Uncharacterized protein</fullName>
    </submittedName>
</protein>
<feature type="compositionally biased region" description="Low complexity" evidence="1">
    <location>
        <begin position="209"/>
        <end position="221"/>
    </location>
</feature>
<name>A0A427YW10_9TREE</name>
<dbReference type="Proteomes" id="UP000279259">
    <property type="component" value="Unassembled WGS sequence"/>
</dbReference>
<feature type="region of interest" description="Disordered" evidence="1">
    <location>
        <begin position="906"/>
        <end position="971"/>
    </location>
</feature>
<proteinExistence type="predicted"/>
<feature type="compositionally biased region" description="Polar residues" evidence="1">
    <location>
        <begin position="514"/>
        <end position="523"/>
    </location>
</feature>
<dbReference type="OrthoDB" id="2562444at2759"/>
<feature type="region of interest" description="Disordered" evidence="1">
    <location>
        <begin position="1"/>
        <end position="250"/>
    </location>
</feature>
<feature type="compositionally biased region" description="Polar residues" evidence="1">
    <location>
        <begin position="439"/>
        <end position="453"/>
    </location>
</feature>
<dbReference type="EMBL" id="RSCD01000001">
    <property type="protein sequence ID" value="RSH95195.1"/>
    <property type="molecule type" value="Genomic_DNA"/>
</dbReference>
<feature type="compositionally biased region" description="Basic residues" evidence="1">
    <location>
        <begin position="668"/>
        <end position="683"/>
    </location>
</feature>
<feature type="compositionally biased region" description="Basic and acidic residues" evidence="1">
    <location>
        <begin position="689"/>
        <end position="706"/>
    </location>
</feature>
<keyword evidence="3" id="KW-1185">Reference proteome</keyword>
<feature type="compositionally biased region" description="Basic and acidic residues" evidence="1">
    <location>
        <begin position="140"/>
        <end position="155"/>
    </location>
</feature>
<organism evidence="2 3">
    <name type="scientific">Saitozyma podzolica</name>
    <dbReference type="NCBI Taxonomy" id="1890683"/>
    <lineage>
        <taxon>Eukaryota</taxon>
        <taxon>Fungi</taxon>
        <taxon>Dikarya</taxon>
        <taxon>Basidiomycota</taxon>
        <taxon>Agaricomycotina</taxon>
        <taxon>Tremellomycetes</taxon>
        <taxon>Tremellales</taxon>
        <taxon>Trimorphomycetaceae</taxon>
        <taxon>Saitozyma</taxon>
    </lineage>
</organism>
<evidence type="ECO:0000313" key="3">
    <source>
        <dbReference type="Proteomes" id="UP000279259"/>
    </source>
</evidence>
<feature type="region of interest" description="Disordered" evidence="1">
    <location>
        <begin position="844"/>
        <end position="891"/>
    </location>
</feature>
<comment type="caution">
    <text evidence="2">The sequence shown here is derived from an EMBL/GenBank/DDBJ whole genome shotgun (WGS) entry which is preliminary data.</text>
</comment>
<evidence type="ECO:0000256" key="1">
    <source>
        <dbReference type="SAM" id="MobiDB-lite"/>
    </source>
</evidence>
<feature type="compositionally biased region" description="Polar residues" evidence="1">
    <location>
        <begin position="932"/>
        <end position="944"/>
    </location>
</feature>
<accession>A0A427YW10</accession>
<dbReference type="STRING" id="1890683.A0A427YW10"/>